<dbReference type="OrthoDB" id="3656034at2"/>
<dbReference type="CDD" id="cd06170">
    <property type="entry name" value="LuxR_C_like"/>
    <property type="match status" value="1"/>
</dbReference>
<dbReference type="PROSITE" id="PS50043">
    <property type="entry name" value="HTH_LUXR_2"/>
    <property type="match status" value="1"/>
</dbReference>
<dbReference type="PANTHER" id="PTHR16305:SF35">
    <property type="entry name" value="TRANSCRIPTIONAL ACTIVATOR DOMAIN"/>
    <property type="match status" value="1"/>
</dbReference>
<comment type="caution">
    <text evidence="4">The sequence shown here is derived from an EMBL/GenBank/DDBJ whole genome shotgun (WGS) entry which is preliminary data.</text>
</comment>
<dbReference type="AlphaFoldDB" id="A0A318LPB6"/>
<dbReference type="PANTHER" id="PTHR16305">
    <property type="entry name" value="TESTICULAR SOLUBLE ADENYLYL CYCLASE"/>
    <property type="match status" value="1"/>
</dbReference>
<evidence type="ECO:0000313" key="5">
    <source>
        <dbReference type="Proteomes" id="UP000247892"/>
    </source>
</evidence>
<dbReference type="InterPro" id="IPR000792">
    <property type="entry name" value="Tscrpt_reg_LuxR_C"/>
</dbReference>
<dbReference type="Proteomes" id="UP000247892">
    <property type="component" value="Unassembled WGS sequence"/>
</dbReference>
<reference evidence="4 5" key="1">
    <citation type="submission" date="2016-07" db="EMBL/GenBank/DDBJ databases">
        <title>Draft genome sequence of Prauserella sp. YIM 121212, isolated from alkaline soil.</title>
        <authorList>
            <person name="Ruckert C."/>
            <person name="Albersmeier A."/>
            <person name="Jiang C.-L."/>
            <person name="Jiang Y."/>
            <person name="Kalinowski J."/>
            <person name="Schneider O."/>
            <person name="Winkler A."/>
            <person name="Zotchev S.B."/>
        </authorList>
    </citation>
    <scope>NUCLEOTIDE SEQUENCE [LARGE SCALE GENOMIC DNA]</scope>
    <source>
        <strain evidence="4 5">YIM 121212</strain>
    </source>
</reference>
<keyword evidence="1" id="KW-0547">Nucleotide-binding</keyword>
<dbReference type="GO" id="GO:0004016">
    <property type="term" value="F:adenylate cyclase activity"/>
    <property type="evidence" value="ECO:0007669"/>
    <property type="project" value="TreeGrafter"/>
</dbReference>
<dbReference type="Gene3D" id="1.10.10.10">
    <property type="entry name" value="Winged helix-like DNA-binding domain superfamily/Winged helix DNA-binding domain"/>
    <property type="match status" value="1"/>
</dbReference>
<organism evidence="4 5">
    <name type="scientific">Prauserella flavalba</name>
    <dbReference type="NCBI Taxonomy" id="1477506"/>
    <lineage>
        <taxon>Bacteria</taxon>
        <taxon>Bacillati</taxon>
        <taxon>Actinomycetota</taxon>
        <taxon>Actinomycetes</taxon>
        <taxon>Pseudonocardiales</taxon>
        <taxon>Pseudonocardiaceae</taxon>
        <taxon>Prauserella</taxon>
    </lineage>
</organism>
<dbReference type="PROSITE" id="PS00622">
    <property type="entry name" value="HTH_LUXR_1"/>
    <property type="match status" value="1"/>
</dbReference>
<keyword evidence="5" id="KW-1185">Reference proteome</keyword>
<dbReference type="GO" id="GO:0006355">
    <property type="term" value="P:regulation of DNA-templated transcription"/>
    <property type="evidence" value="ECO:0007669"/>
    <property type="project" value="InterPro"/>
</dbReference>
<dbReference type="InterPro" id="IPR027417">
    <property type="entry name" value="P-loop_NTPase"/>
</dbReference>
<evidence type="ECO:0000256" key="1">
    <source>
        <dbReference type="ARBA" id="ARBA00022741"/>
    </source>
</evidence>
<name>A0A318LPB6_9PSEU</name>
<sequence length="903" mass="96763">MKAPRYRRAERETLERLLADVRAGRSRTLVVRGEPGIGKTALLDHLAGHTSGCQVTRAAGVQAERELSFAGLHQLCLPLLGGLDRLPDPQREALGTVFGLSAGRRPDPFLVGLAVLGLFADAAGESPLVCLVDDVQWLDHASARTLAFVARRLLAESVALVFATRETAEGAGLAGLAELPVEGLPPAQARALLLSALRAPVDERVVDQIVAETGGNPLALLELPKAMSPAELAGGFGLPGRTLPSRIEESFQRRLGALGARTRRLLLVAAADPLGDPVLLWRAAGRLGLGMDEAEPAVADGLVEFGARVRFRHPLVRSAVYRGASAAHRRRAHAALAQATDPAADPDRLAWHRAQAVAWPDEAVAAALERGAARARARGGLAAAAAFLERAVELTEVPEDRSRRALAAARTALDAGAPDTASGLLAVAQSGHLDELHHARVDLLRAQIAFSVRKSGDAPGLLLKAAHRLESLDTALARETCLEALDAALFAGPLANGVGVREAAQAALDAPPAPSSRPVDLLLDGLAVRFTEGFAEGSAPLRRALDSFRAHGGEDDLRWFWLFCRVARDLWRFETWDELSATHIRVARDTGALTVLPFALSSRLLIHLFAGELTEAAALQDEVEAVTEAAGTQLAPYGAMLLAAWRGDREETGRLAGRAREEALSRGEGIALSTAWWASALVDNARGHYSEALAGAERASEPPEESWFSTWASVELIEAATRCGTPERAEESFRWLTAATQAGGTEWGLGIQARSRALLSRGTAAEEAYREAIERLGRTRVRSELARAHLVYGEWLRRESRRLDAREQLRRAHELFAAMGMAGFADRAARELRATGAAARQHPGEPGTALTAQEAQVVRLVREGLSNAEIGARLFISPRTVEWHLSRIFGKLGVRSRRQLGSS</sequence>
<dbReference type="GO" id="GO:0005524">
    <property type="term" value="F:ATP binding"/>
    <property type="evidence" value="ECO:0007669"/>
    <property type="project" value="UniProtKB-KW"/>
</dbReference>
<dbReference type="Pfam" id="PF13191">
    <property type="entry name" value="AAA_16"/>
    <property type="match status" value="1"/>
</dbReference>
<dbReference type="GO" id="GO:0003677">
    <property type="term" value="F:DNA binding"/>
    <property type="evidence" value="ECO:0007669"/>
    <property type="project" value="InterPro"/>
</dbReference>
<dbReference type="SMART" id="SM00421">
    <property type="entry name" value="HTH_LUXR"/>
    <property type="match status" value="1"/>
</dbReference>
<dbReference type="GO" id="GO:0005737">
    <property type="term" value="C:cytoplasm"/>
    <property type="evidence" value="ECO:0007669"/>
    <property type="project" value="TreeGrafter"/>
</dbReference>
<dbReference type="SUPFAM" id="SSF46894">
    <property type="entry name" value="C-terminal effector domain of the bipartite response regulators"/>
    <property type="match status" value="1"/>
</dbReference>
<dbReference type="PRINTS" id="PR00038">
    <property type="entry name" value="HTHLUXR"/>
</dbReference>
<accession>A0A318LPB6</accession>
<keyword evidence="2" id="KW-0067">ATP-binding</keyword>
<evidence type="ECO:0000313" key="4">
    <source>
        <dbReference type="EMBL" id="PXY36406.1"/>
    </source>
</evidence>
<dbReference type="InterPro" id="IPR016032">
    <property type="entry name" value="Sig_transdc_resp-reg_C-effctor"/>
</dbReference>
<dbReference type="Pfam" id="PF00196">
    <property type="entry name" value="GerE"/>
    <property type="match status" value="1"/>
</dbReference>
<proteinExistence type="predicted"/>
<dbReference type="InterPro" id="IPR036388">
    <property type="entry name" value="WH-like_DNA-bd_sf"/>
</dbReference>
<dbReference type="InterPro" id="IPR041664">
    <property type="entry name" value="AAA_16"/>
</dbReference>
<protein>
    <submittedName>
        <fullName evidence="4">LuxR family transcriptional regulator</fullName>
    </submittedName>
</protein>
<evidence type="ECO:0000259" key="3">
    <source>
        <dbReference type="PROSITE" id="PS50043"/>
    </source>
</evidence>
<evidence type="ECO:0000256" key="2">
    <source>
        <dbReference type="ARBA" id="ARBA00022840"/>
    </source>
</evidence>
<gene>
    <name evidence="4" type="ORF">BA062_13450</name>
</gene>
<dbReference type="SUPFAM" id="SSF52540">
    <property type="entry name" value="P-loop containing nucleoside triphosphate hydrolases"/>
    <property type="match status" value="1"/>
</dbReference>
<feature type="domain" description="HTH luxR-type" evidence="3">
    <location>
        <begin position="843"/>
        <end position="903"/>
    </location>
</feature>
<dbReference type="EMBL" id="MASU01000005">
    <property type="protein sequence ID" value="PXY36406.1"/>
    <property type="molecule type" value="Genomic_DNA"/>
</dbReference>